<dbReference type="SUPFAM" id="SSF52540">
    <property type="entry name" value="P-loop containing nucleoside triphosphate hydrolases"/>
    <property type="match status" value="1"/>
</dbReference>
<evidence type="ECO:0000313" key="6">
    <source>
        <dbReference type="Proteomes" id="UP001221838"/>
    </source>
</evidence>
<dbReference type="PANTHER" id="PTHR23073">
    <property type="entry name" value="26S PROTEASOME REGULATORY SUBUNIT"/>
    <property type="match status" value="1"/>
</dbReference>
<dbReference type="InterPro" id="IPR003593">
    <property type="entry name" value="AAA+_ATPase"/>
</dbReference>
<evidence type="ECO:0000256" key="2">
    <source>
        <dbReference type="ARBA" id="ARBA00022741"/>
    </source>
</evidence>
<dbReference type="Proteomes" id="UP001221838">
    <property type="component" value="Unassembled WGS sequence"/>
</dbReference>
<keyword evidence="2" id="KW-0547">Nucleotide-binding</keyword>
<dbReference type="InterPro" id="IPR003959">
    <property type="entry name" value="ATPase_AAA_core"/>
</dbReference>
<organism evidence="5 6">
    <name type="scientific">Stigmatella ashevillensis</name>
    <dbReference type="NCBI Taxonomy" id="2995309"/>
    <lineage>
        <taxon>Bacteria</taxon>
        <taxon>Pseudomonadati</taxon>
        <taxon>Myxococcota</taxon>
        <taxon>Myxococcia</taxon>
        <taxon>Myxococcales</taxon>
        <taxon>Cystobacterineae</taxon>
        <taxon>Archangiaceae</taxon>
        <taxon>Stigmatella</taxon>
    </lineage>
</organism>
<protein>
    <submittedName>
        <fullName evidence="5">ATP-binding protein</fullName>
    </submittedName>
</protein>
<evidence type="ECO:0000256" key="3">
    <source>
        <dbReference type="ARBA" id="ARBA00022840"/>
    </source>
</evidence>
<dbReference type="Pfam" id="PF00004">
    <property type="entry name" value="AAA"/>
    <property type="match status" value="1"/>
</dbReference>
<keyword evidence="3 5" id="KW-0067">ATP-binding</keyword>
<accession>A0ABT5D908</accession>
<gene>
    <name evidence="5" type="ORF">POL68_14195</name>
</gene>
<evidence type="ECO:0000313" key="5">
    <source>
        <dbReference type="EMBL" id="MDC0709618.1"/>
    </source>
</evidence>
<dbReference type="GO" id="GO:0005524">
    <property type="term" value="F:ATP binding"/>
    <property type="evidence" value="ECO:0007669"/>
    <property type="project" value="UniProtKB-KW"/>
</dbReference>
<dbReference type="InterPro" id="IPR050221">
    <property type="entry name" value="26S_Proteasome_ATPase"/>
</dbReference>
<evidence type="ECO:0000259" key="4">
    <source>
        <dbReference type="SMART" id="SM00382"/>
    </source>
</evidence>
<keyword evidence="6" id="KW-1185">Reference proteome</keyword>
<proteinExistence type="inferred from homology"/>
<sequence>MAELHLVETDHPQDVAKDRFNALVGLDAHKQRLIEGLLLWMDPKGLTTWIRTHHRHGLPLVDILRGSAPLVLLSGEVGCGKTELATTVATPLADKLGEKVRVLESPSDIRGTGLVGELSARIAATFTQARAKIGRGAGLLIIDEADDLGLNRSERQAHHEDRAGLNVLIKQIDLLAREKSRLAVLMITNRARAMDPALLRRATLTLEFTRPGSAERQLLFSRLLEGIRHSRKDVEGLVQRSEQTVPFSYSDLTLRVARTALLEAVRKDEPFGPASLLAALEHVEPSPLMEE</sequence>
<dbReference type="InterPro" id="IPR027417">
    <property type="entry name" value="P-loop_NTPase"/>
</dbReference>
<dbReference type="Gene3D" id="3.40.50.300">
    <property type="entry name" value="P-loop containing nucleotide triphosphate hydrolases"/>
    <property type="match status" value="1"/>
</dbReference>
<evidence type="ECO:0000256" key="1">
    <source>
        <dbReference type="ARBA" id="ARBA00006914"/>
    </source>
</evidence>
<reference evidence="5 6" key="1">
    <citation type="submission" date="2022-11" db="EMBL/GenBank/DDBJ databases">
        <title>Minimal conservation of predation-associated metabolite biosynthetic gene clusters underscores biosynthetic potential of Myxococcota including descriptions for ten novel species: Archangium lansinium sp. nov., Myxococcus landrumus sp. nov., Nannocystis bai.</title>
        <authorList>
            <person name="Ahearne A."/>
            <person name="Stevens C."/>
            <person name="Dowd S."/>
        </authorList>
    </citation>
    <scope>NUCLEOTIDE SEQUENCE [LARGE SCALE GENOMIC DNA]</scope>
    <source>
        <strain evidence="5 6">NCWAL01</strain>
    </source>
</reference>
<dbReference type="RefSeq" id="WP_272138321.1">
    <property type="nucleotide sequence ID" value="NZ_JAQNDM010000002.1"/>
</dbReference>
<name>A0ABT5D908_9BACT</name>
<comment type="caution">
    <text evidence="5">The sequence shown here is derived from an EMBL/GenBank/DDBJ whole genome shotgun (WGS) entry which is preliminary data.</text>
</comment>
<comment type="similarity">
    <text evidence="1">Belongs to the AAA ATPase family.</text>
</comment>
<dbReference type="SMART" id="SM00382">
    <property type="entry name" value="AAA"/>
    <property type="match status" value="1"/>
</dbReference>
<dbReference type="EMBL" id="JAQNDM010000002">
    <property type="protein sequence ID" value="MDC0709618.1"/>
    <property type="molecule type" value="Genomic_DNA"/>
</dbReference>
<feature type="domain" description="AAA+ ATPase" evidence="4">
    <location>
        <begin position="67"/>
        <end position="212"/>
    </location>
</feature>